<evidence type="ECO:0000256" key="3">
    <source>
        <dbReference type="ARBA" id="ARBA00023015"/>
    </source>
</evidence>
<feature type="domain" description="OmpR/PhoB-type" evidence="9">
    <location>
        <begin position="124"/>
        <end position="227"/>
    </location>
</feature>
<dbReference type="InterPro" id="IPR016032">
    <property type="entry name" value="Sig_transdc_resp-reg_C-effctor"/>
</dbReference>
<keyword evidence="1 6" id="KW-0597">Phosphoprotein</keyword>
<accession>A0AAJ4MT14</accession>
<evidence type="ECO:0000256" key="7">
    <source>
        <dbReference type="PROSITE-ProRule" id="PRU01091"/>
    </source>
</evidence>
<evidence type="ECO:0000313" key="10">
    <source>
        <dbReference type="EMBL" id="QSX96655.1"/>
    </source>
</evidence>
<dbReference type="SMART" id="SM00862">
    <property type="entry name" value="Trans_reg_C"/>
    <property type="match status" value="1"/>
</dbReference>
<evidence type="ECO:0000256" key="4">
    <source>
        <dbReference type="ARBA" id="ARBA00023125"/>
    </source>
</evidence>
<evidence type="ECO:0000313" key="11">
    <source>
        <dbReference type="Proteomes" id="UP000662821"/>
    </source>
</evidence>
<dbReference type="InterPro" id="IPR001789">
    <property type="entry name" value="Sig_transdc_resp-reg_receiver"/>
</dbReference>
<keyword evidence="4 7" id="KW-0238">DNA-binding</keyword>
<dbReference type="Gene3D" id="3.40.50.2300">
    <property type="match status" value="1"/>
</dbReference>
<dbReference type="GO" id="GO:0000156">
    <property type="term" value="F:phosphorelay response regulator activity"/>
    <property type="evidence" value="ECO:0007669"/>
    <property type="project" value="TreeGrafter"/>
</dbReference>
<dbReference type="SMART" id="SM00448">
    <property type="entry name" value="REC"/>
    <property type="match status" value="1"/>
</dbReference>
<dbReference type="GO" id="GO:0006355">
    <property type="term" value="P:regulation of DNA-templated transcription"/>
    <property type="evidence" value="ECO:0007669"/>
    <property type="project" value="InterPro"/>
</dbReference>
<protein>
    <submittedName>
        <fullName evidence="10">Response regulator transcription factor</fullName>
    </submittedName>
</protein>
<feature type="DNA-binding region" description="OmpR/PhoB-type" evidence="7">
    <location>
        <begin position="124"/>
        <end position="227"/>
    </location>
</feature>
<dbReference type="InterPro" id="IPR001867">
    <property type="entry name" value="OmpR/PhoB-type_DNA-bd"/>
</dbReference>
<dbReference type="Gene3D" id="6.10.250.690">
    <property type="match status" value="1"/>
</dbReference>
<sequence>MLNLILLEDEAVLRHELTEFLGDCGYRVSAVADLAAFHACYTPALHRIAIIDLGLPDGEGMVLVRALREQGQPIGIVVFTARGATQDKVNGLGGGADYYLPKSADLDELAATLGALARRLGAPLPAAVPPPTTAWVLELGPRRLLPPGCGAIALSQQDVTVLHVLMAEPERIVSRQQIVQSLGEDFLSYDQRRLDTQISRLRRKAEQAAGLALPINTARNAGYRFYADAEVRP</sequence>
<dbReference type="GO" id="GO:0032993">
    <property type="term" value="C:protein-DNA complex"/>
    <property type="evidence" value="ECO:0007669"/>
    <property type="project" value="TreeGrafter"/>
</dbReference>
<keyword evidence="2" id="KW-0902">Two-component regulatory system</keyword>
<keyword evidence="3" id="KW-0805">Transcription regulation</keyword>
<organism evidence="10 11">
    <name type="scientific">Janthinobacterium lividum</name>
    <dbReference type="NCBI Taxonomy" id="29581"/>
    <lineage>
        <taxon>Bacteria</taxon>
        <taxon>Pseudomonadati</taxon>
        <taxon>Pseudomonadota</taxon>
        <taxon>Betaproteobacteria</taxon>
        <taxon>Burkholderiales</taxon>
        <taxon>Oxalobacteraceae</taxon>
        <taxon>Janthinobacterium</taxon>
    </lineage>
</organism>
<dbReference type="CDD" id="cd00383">
    <property type="entry name" value="trans_reg_C"/>
    <property type="match status" value="1"/>
</dbReference>
<dbReference type="PANTHER" id="PTHR48111">
    <property type="entry name" value="REGULATOR OF RPOS"/>
    <property type="match status" value="1"/>
</dbReference>
<feature type="domain" description="Response regulatory" evidence="8">
    <location>
        <begin position="3"/>
        <end position="117"/>
    </location>
</feature>
<evidence type="ECO:0000256" key="1">
    <source>
        <dbReference type="ARBA" id="ARBA00022553"/>
    </source>
</evidence>
<dbReference type="GO" id="GO:0005829">
    <property type="term" value="C:cytosol"/>
    <property type="evidence" value="ECO:0007669"/>
    <property type="project" value="TreeGrafter"/>
</dbReference>
<dbReference type="Proteomes" id="UP000662821">
    <property type="component" value="Chromosome"/>
</dbReference>
<evidence type="ECO:0000259" key="9">
    <source>
        <dbReference type="PROSITE" id="PS51755"/>
    </source>
</evidence>
<dbReference type="RefSeq" id="WP_151091967.1">
    <property type="nucleotide sequence ID" value="NZ_CP071520.1"/>
</dbReference>
<dbReference type="PANTHER" id="PTHR48111:SF1">
    <property type="entry name" value="TWO-COMPONENT RESPONSE REGULATOR ORR33"/>
    <property type="match status" value="1"/>
</dbReference>
<evidence type="ECO:0000259" key="8">
    <source>
        <dbReference type="PROSITE" id="PS50110"/>
    </source>
</evidence>
<dbReference type="SUPFAM" id="SSF46894">
    <property type="entry name" value="C-terminal effector domain of the bipartite response regulators"/>
    <property type="match status" value="1"/>
</dbReference>
<dbReference type="PROSITE" id="PS50110">
    <property type="entry name" value="RESPONSE_REGULATORY"/>
    <property type="match status" value="1"/>
</dbReference>
<reference evidence="10 11" key="1">
    <citation type="submission" date="2021-03" db="EMBL/GenBank/DDBJ databases">
        <title>Draft genome sequence of Janthinobacterium sp. strain PLB02 isolated from infected primmorphs (Lubomirskia baicalensis).</title>
        <authorList>
            <person name="Chernogor L.I."/>
            <person name="Belikov S.I."/>
            <person name="Petrushin I.S."/>
        </authorList>
    </citation>
    <scope>NUCLEOTIDE SEQUENCE [LARGE SCALE GENOMIC DNA]</scope>
    <source>
        <strain evidence="10 11">PLB02</strain>
    </source>
</reference>
<dbReference type="SUPFAM" id="SSF52172">
    <property type="entry name" value="CheY-like"/>
    <property type="match status" value="1"/>
</dbReference>
<keyword evidence="5" id="KW-0804">Transcription</keyword>
<dbReference type="Pfam" id="PF00486">
    <property type="entry name" value="Trans_reg_C"/>
    <property type="match status" value="1"/>
</dbReference>
<evidence type="ECO:0000256" key="5">
    <source>
        <dbReference type="ARBA" id="ARBA00023163"/>
    </source>
</evidence>
<evidence type="ECO:0000256" key="2">
    <source>
        <dbReference type="ARBA" id="ARBA00023012"/>
    </source>
</evidence>
<dbReference type="PROSITE" id="PS51755">
    <property type="entry name" value="OMPR_PHOB"/>
    <property type="match status" value="1"/>
</dbReference>
<proteinExistence type="predicted"/>
<dbReference type="InterPro" id="IPR039420">
    <property type="entry name" value="WalR-like"/>
</dbReference>
<dbReference type="InterPro" id="IPR011006">
    <property type="entry name" value="CheY-like_superfamily"/>
</dbReference>
<name>A0AAJ4MT14_9BURK</name>
<dbReference type="AlphaFoldDB" id="A0AAJ4MT14"/>
<gene>
    <name evidence="10" type="ORF">J3P46_01320</name>
</gene>
<dbReference type="GO" id="GO:0000976">
    <property type="term" value="F:transcription cis-regulatory region binding"/>
    <property type="evidence" value="ECO:0007669"/>
    <property type="project" value="TreeGrafter"/>
</dbReference>
<feature type="modified residue" description="4-aspartylphosphate" evidence="6">
    <location>
        <position position="52"/>
    </location>
</feature>
<dbReference type="Pfam" id="PF00072">
    <property type="entry name" value="Response_reg"/>
    <property type="match status" value="1"/>
</dbReference>
<evidence type="ECO:0000256" key="6">
    <source>
        <dbReference type="PROSITE-ProRule" id="PRU00169"/>
    </source>
</evidence>
<dbReference type="Gene3D" id="1.10.10.10">
    <property type="entry name" value="Winged helix-like DNA-binding domain superfamily/Winged helix DNA-binding domain"/>
    <property type="match status" value="1"/>
</dbReference>
<dbReference type="InterPro" id="IPR036388">
    <property type="entry name" value="WH-like_DNA-bd_sf"/>
</dbReference>
<dbReference type="EMBL" id="CP071520">
    <property type="protein sequence ID" value="QSX96655.1"/>
    <property type="molecule type" value="Genomic_DNA"/>
</dbReference>